<feature type="chain" id="PRO_5039657365" evidence="1">
    <location>
        <begin position="24"/>
        <end position="328"/>
    </location>
</feature>
<evidence type="ECO:0000313" key="4">
    <source>
        <dbReference type="Proteomes" id="UP001164653"/>
    </source>
</evidence>
<keyword evidence="1" id="KW-0732">Signal</keyword>
<proteinExistence type="predicted"/>
<keyword evidence="4" id="KW-1185">Reference proteome</keyword>
<feature type="domain" description="BT-3987-like N-terminal" evidence="2">
    <location>
        <begin position="45"/>
        <end position="163"/>
    </location>
</feature>
<evidence type="ECO:0000259" key="2">
    <source>
        <dbReference type="Pfam" id="PF08522"/>
    </source>
</evidence>
<organism evidence="3 4">
    <name type="scientific">Dyadobacter pollutisoli</name>
    <dbReference type="NCBI Taxonomy" id="2910158"/>
    <lineage>
        <taxon>Bacteria</taxon>
        <taxon>Pseudomonadati</taxon>
        <taxon>Bacteroidota</taxon>
        <taxon>Cytophagia</taxon>
        <taxon>Cytophagales</taxon>
        <taxon>Spirosomataceae</taxon>
        <taxon>Dyadobacter</taxon>
    </lineage>
</organism>
<name>A0A9E8SQP6_9BACT</name>
<protein>
    <submittedName>
        <fullName evidence="3">DUF1735 domain-containing protein</fullName>
    </submittedName>
</protein>
<dbReference type="Pfam" id="PF08522">
    <property type="entry name" value="BT_3987-like_N"/>
    <property type="match status" value="1"/>
</dbReference>
<sequence length="328" mass="35738">MKNIISKSLLALGMLAMVLSSCIDDDLVPLGDQGQTLVKILEGPEQNFFFSPFTEVKTMDAFSLRKDANSNATLKTASTFVLTQSQAMIDSFNVHNGETFEALPDDFFKLANSAFEKSGDGYKVNFASGDFSKEFTIELDGSKWTDLGKKYALAFAVSDAGGYNLSSSKDSILVFFSIKNKYDGNYEVEATQPMLDVTNSALVGNYPIDADLHTTGANSVAMFSNSANGADFYNYTHPILNGPDASQYGNFAPIFNMDSDGKVISVTNFYGQGTNSSGRSARLDPTGVNKFTVNDDGSKTLEVKYILVQAGGVDRTFFTEKWTYKGER</sequence>
<dbReference type="PROSITE" id="PS51257">
    <property type="entry name" value="PROKAR_LIPOPROTEIN"/>
    <property type="match status" value="1"/>
</dbReference>
<dbReference type="EMBL" id="CP112998">
    <property type="protein sequence ID" value="WAC13277.1"/>
    <property type="molecule type" value="Genomic_DNA"/>
</dbReference>
<dbReference type="InterPro" id="IPR013728">
    <property type="entry name" value="BT_3987-like_N"/>
</dbReference>
<gene>
    <name evidence="3" type="ORF">ON006_04790</name>
</gene>
<dbReference type="Gene3D" id="2.60.40.1740">
    <property type="entry name" value="hypothetical protein (bacova_03559)"/>
    <property type="match status" value="1"/>
</dbReference>
<dbReference type="RefSeq" id="WP_244819610.1">
    <property type="nucleotide sequence ID" value="NZ_CP112998.1"/>
</dbReference>
<dbReference type="Proteomes" id="UP001164653">
    <property type="component" value="Chromosome"/>
</dbReference>
<feature type="signal peptide" evidence="1">
    <location>
        <begin position="1"/>
        <end position="23"/>
    </location>
</feature>
<reference evidence="3" key="1">
    <citation type="submission" date="2022-11" db="EMBL/GenBank/DDBJ databases">
        <title>Dyadobacter pollutisoli sp. nov., isolated from plastic dumped soil.</title>
        <authorList>
            <person name="Kim J.M."/>
            <person name="Kim K.R."/>
            <person name="Lee J.K."/>
            <person name="Hao L."/>
            <person name="Jeon C.O."/>
        </authorList>
    </citation>
    <scope>NUCLEOTIDE SEQUENCE</scope>
    <source>
        <strain evidence="3">U1</strain>
    </source>
</reference>
<accession>A0A9E8SQP6</accession>
<dbReference type="AlphaFoldDB" id="A0A9E8SQP6"/>
<evidence type="ECO:0000256" key="1">
    <source>
        <dbReference type="SAM" id="SignalP"/>
    </source>
</evidence>
<dbReference type="KEGG" id="dpf:ON006_04790"/>
<evidence type="ECO:0000313" key="3">
    <source>
        <dbReference type="EMBL" id="WAC13277.1"/>
    </source>
</evidence>